<dbReference type="RefSeq" id="WP_263338441.1">
    <property type="nucleotide sequence ID" value="NZ_JAGSYH010000004.1"/>
</dbReference>
<dbReference type="EMBL" id="JBHSPH010000002">
    <property type="protein sequence ID" value="MFC5862174.1"/>
    <property type="molecule type" value="Genomic_DNA"/>
</dbReference>
<protein>
    <submittedName>
        <fullName evidence="1">CopG family transcriptional regulator</fullName>
    </submittedName>
</protein>
<dbReference type="Proteomes" id="UP001596091">
    <property type="component" value="Unassembled WGS sequence"/>
</dbReference>
<keyword evidence="2" id="KW-1185">Reference proteome</keyword>
<sequence length="70" mass="7578">MPSSKHRKGGVVSAAGGTAVRASVSFPPDLYQLLEDIAHHKKVSLAWVIREAAERYAAVERLPVNLAEKP</sequence>
<evidence type="ECO:0000313" key="1">
    <source>
        <dbReference type="EMBL" id="MFC5862174.1"/>
    </source>
</evidence>
<organism evidence="1 2">
    <name type="scientific">Acidicapsa dinghuensis</name>
    <dbReference type="NCBI Taxonomy" id="2218256"/>
    <lineage>
        <taxon>Bacteria</taxon>
        <taxon>Pseudomonadati</taxon>
        <taxon>Acidobacteriota</taxon>
        <taxon>Terriglobia</taxon>
        <taxon>Terriglobales</taxon>
        <taxon>Acidobacteriaceae</taxon>
        <taxon>Acidicapsa</taxon>
    </lineage>
</organism>
<gene>
    <name evidence="1" type="ORF">ACFPT7_07710</name>
</gene>
<reference evidence="2" key="1">
    <citation type="journal article" date="2019" name="Int. J. Syst. Evol. Microbiol.">
        <title>The Global Catalogue of Microorganisms (GCM) 10K type strain sequencing project: providing services to taxonomists for standard genome sequencing and annotation.</title>
        <authorList>
            <consortium name="The Broad Institute Genomics Platform"/>
            <consortium name="The Broad Institute Genome Sequencing Center for Infectious Disease"/>
            <person name="Wu L."/>
            <person name="Ma J."/>
        </authorList>
    </citation>
    <scope>NUCLEOTIDE SEQUENCE [LARGE SCALE GENOMIC DNA]</scope>
    <source>
        <strain evidence="2">JCM 4087</strain>
    </source>
</reference>
<accession>A0ABW1ECT2</accession>
<evidence type="ECO:0000313" key="2">
    <source>
        <dbReference type="Proteomes" id="UP001596091"/>
    </source>
</evidence>
<comment type="caution">
    <text evidence="1">The sequence shown here is derived from an EMBL/GenBank/DDBJ whole genome shotgun (WGS) entry which is preliminary data.</text>
</comment>
<name>A0ABW1ECT2_9BACT</name>
<dbReference type="CDD" id="cd21631">
    <property type="entry name" value="RHH_CopG_NikR-like"/>
    <property type="match status" value="1"/>
</dbReference>
<proteinExistence type="predicted"/>